<dbReference type="EMBL" id="CAIJEO010000013">
    <property type="protein sequence ID" value="CAD0100844.1"/>
    <property type="molecule type" value="Genomic_DNA"/>
</dbReference>
<comment type="caution">
    <text evidence="1">The sequence shown here is derived from an EMBL/GenBank/DDBJ whole genome shotgun (WGS) entry which is preliminary data.</text>
</comment>
<proteinExistence type="predicted"/>
<reference evidence="1" key="1">
    <citation type="submission" date="2020-06" db="EMBL/GenBank/DDBJ databases">
        <authorList>
            <person name="Onetto C."/>
        </authorList>
    </citation>
    <scope>NUCLEOTIDE SEQUENCE</scope>
</reference>
<name>A0A9N8K547_9PEZI</name>
<organism evidence="1 2">
    <name type="scientific">Aureobasidium mustum</name>
    <dbReference type="NCBI Taxonomy" id="2773714"/>
    <lineage>
        <taxon>Eukaryota</taxon>
        <taxon>Fungi</taxon>
        <taxon>Dikarya</taxon>
        <taxon>Ascomycota</taxon>
        <taxon>Pezizomycotina</taxon>
        <taxon>Dothideomycetes</taxon>
        <taxon>Dothideomycetidae</taxon>
        <taxon>Dothideales</taxon>
        <taxon>Saccotheciaceae</taxon>
        <taxon>Aureobasidium</taxon>
    </lineage>
</organism>
<protein>
    <submittedName>
        <fullName evidence="1">Uncharacterized protein</fullName>
    </submittedName>
</protein>
<dbReference type="OrthoDB" id="3916133at2759"/>
<dbReference type="Proteomes" id="UP000714618">
    <property type="component" value="Unassembled WGS sequence"/>
</dbReference>
<evidence type="ECO:0000313" key="2">
    <source>
        <dbReference type="Proteomes" id="UP000714618"/>
    </source>
</evidence>
<dbReference type="AlphaFoldDB" id="A0A9N8K547"/>
<gene>
    <name evidence="1" type="ORF">AWRI4233_LOCUS9669</name>
</gene>
<sequence length="197" mass="22683">MKTHRKVRNAMAKAADRGDDAIAVLIDCFAESVQKQSVQRLGRNELNRICEVACEALERDYLTAEGRDIVDLVMDLVPQARYSRSPSHFHPFVKNPTGASFGIRSKRVRTAVNQVKVLYTQEAMRVPKPSLGREVKKAEYVLADVVGQYARRDGTMNKTEYEFLRSKFPWRRFDYAAEYDEINPERLDVLVLLQSWI</sequence>
<evidence type="ECO:0000313" key="1">
    <source>
        <dbReference type="EMBL" id="CAD0100844.1"/>
    </source>
</evidence>
<accession>A0A9N8K547</accession>
<keyword evidence="2" id="KW-1185">Reference proteome</keyword>